<gene>
    <name evidence="2" type="ORF">TAT_000180700</name>
    <name evidence="3" type="ORF">TAV_000180900</name>
</gene>
<dbReference type="EMBL" id="UIVS01000002">
    <property type="protein sequence ID" value="SVP91800.1"/>
    <property type="molecule type" value="Genomic_DNA"/>
</dbReference>
<evidence type="ECO:0000313" key="3">
    <source>
        <dbReference type="EMBL" id="SVP91800.1"/>
    </source>
</evidence>
<keyword evidence="1" id="KW-0143">Chaperone</keyword>
<name>A0A3B0MWB6_THEAN</name>
<proteinExistence type="predicted"/>
<dbReference type="InterPro" id="IPR036714">
    <property type="entry name" value="SDH_sf"/>
</dbReference>
<dbReference type="VEuPathDB" id="PiroplasmaDB:TA12770"/>
<dbReference type="Gene3D" id="1.10.150.250">
    <property type="entry name" value="Flavinator of succinate dehydrogenase"/>
    <property type="match status" value="1"/>
</dbReference>
<dbReference type="EMBL" id="UIVT01000002">
    <property type="protein sequence ID" value="SVP91470.1"/>
    <property type="molecule type" value="Genomic_DNA"/>
</dbReference>
<accession>A0A3B0MWB6</accession>
<dbReference type="AlphaFoldDB" id="A0A3B0MWB6"/>
<evidence type="ECO:0000313" key="2">
    <source>
        <dbReference type="EMBL" id="SVP91470.1"/>
    </source>
</evidence>
<dbReference type="SUPFAM" id="SSF109910">
    <property type="entry name" value="YgfY-like"/>
    <property type="match status" value="1"/>
</dbReference>
<evidence type="ECO:0000256" key="1">
    <source>
        <dbReference type="ARBA" id="ARBA00023186"/>
    </source>
</evidence>
<dbReference type="InterPro" id="IPR005631">
    <property type="entry name" value="SDH"/>
</dbReference>
<organism evidence="3">
    <name type="scientific">Theileria annulata</name>
    <dbReference type="NCBI Taxonomy" id="5874"/>
    <lineage>
        <taxon>Eukaryota</taxon>
        <taxon>Sar</taxon>
        <taxon>Alveolata</taxon>
        <taxon>Apicomplexa</taxon>
        <taxon>Aconoidasida</taxon>
        <taxon>Piroplasmida</taxon>
        <taxon>Theileriidae</taxon>
        <taxon>Theileria</taxon>
    </lineage>
</organism>
<reference evidence="3" key="1">
    <citation type="submission" date="2018-07" db="EMBL/GenBank/DDBJ databases">
        <authorList>
            <person name="Quirk P.G."/>
            <person name="Krulwich T.A."/>
        </authorList>
    </citation>
    <scope>NUCLEOTIDE SEQUENCE</scope>
    <source>
        <strain evidence="3">Anand</strain>
    </source>
</reference>
<protein>
    <submittedName>
        <fullName evidence="3">Flavinator of succinate dehydrogenase, putative</fullName>
    </submittedName>
</protein>
<sequence>MFSKSKFFKKLVSQRCWTIFGSLSSIPSSTRNFVSSDLRTKKLIFRAKNTGMKELDLILSDFIRHNPDVLESHHQEFESLLDMETCHIYDIVMGRTRHDLSLYRRICDFALKKVRPNN</sequence>
<dbReference type="Pfam" id="PF03937">
    <property type="entry name" value="Sdh5"/>
    <property type="match status" value="1"/>
</dbReference>